<name>A0A8H4F4Z3_MUCCL</name>
<dbReference type="EMBL" id="JAAECE010000001">
    <property type="protein sequence ID" value="KAF1806356.1"/>
    <property type="molecule type" value="Genomic_DNA"/>
</dbReference>
<dbReference type="Proteomes" id="UP000469890">
    <property type="component" value="Unassembled WGS sequence"/>
</dbReference>
<accession>A0A8H4F4Z3</accession>
<feature type="compositionally biased region" description="Pro residues" evidence="1">
    <location>
        <begin position="232"/>
        <end position="245"/>
    </location>
</feature>
<evidence type="ECO:0000313" key="3">
    <source>
        <dbReference type="Proteomes" id="UP000469890"/>
    </source>
</evidence>
<feature type="region of interest" description="Disordered" evidence="1">
    <location>
        <begin position="232"/>
        <end position="254"/>
    </location>
</feature>
<proteinExistence type="predicted"/>
<sequence length="499" mass="55665">MSLPQYLPTQQEKTAALQELFRNVDKLISDFVADDNNKLTEDKIKLLKPQPIRGYDVLMAKLCAENNEKPDQQQLKFGEVSKLASRQYHSLSKEAKDQLDSAANAANGAEIPSLQAREKQFAFDMNKMKANLEYLMTNYNTHAFLVTYTDTLHEELFAPALLTNSYSEELNYTLTAMTKKCVNFVNKSLQTFSVLSCFRRMVLENSSVRHTSAPSSAAVKTTRKRKQIHFPVLPPALPDNIPLPPLDEQTTTENDVEGVVVEAVDVLIIDDDNANDADAHHVDAENDEDDDEDDDDDKDNDEDDDEADSEGIFSSGSDDDEDDKNDRNYGSADDDEDDEEDKDVGYQDNGVSRVPDCAPSFQILPIPPKLRGPSAHSATPASLAAMASSSTVDGAPATKRSKTDLKRILQAEVCKAFNKASRKPYKSVPWLSLFDETKMQVLGMKLVGWDTNVFPPPICEGKTSFDVYNGTNAMETLIQNFEDETIYFEQLVDSDSDEY</sequence>
<reference evidence="2 3" key="1">
    <citation type="submission" date="2019-09" db="EMBL/GenBank/DDBJ databases">
        <authorList>
            <consortium name="DOE Joint Genome Institute"/>
            <person name="Mondo S.J."/>
            <person name="Navarro-Mendoza M.I."/>
            <person name="Perez-Arques C."/>
            <person name="Panchal S."/>
            <person name="Nicolas F.E."/>
            <person name="Ganguly P."/>
            <person name="Pangilinan J."/>
            <person name="Grigoriev I."/>
            <person name="Heitman J."/>
            <person name="Sanya K."/>
            <person name="Garre V."/>
        </authorList>
    </citation>
    <scope>NUCLEOTIDE SEQUENCE [LARGE SCALE GENOMIC DNA]</scope>
    <source>
        <strain evidence="2 3">MU402</strain>
    </source>
</reference>
<organism evidence="2 3">
    <name type="scientific">Mucor circinelloides f. lusitanicus</name>
    <name type="common">Mucor racemosus var. lusitanicus</name>
    <dbReference type="NCBI Taxonomy" id="29924"/>
    <lineage>
        <taxon>Eukaryota</taxon>
        <taxon>Fungi</taxon>
        <taxon>Fungi incertae sedis</taxon>
        <taxon>Mucoromycota</taxon>
        <taxon>Mucoromycotina</taxon>
        <taxon>Mucoromycetes</taxon>
        <taxon>Mucorales</taxon>
        <taxon>Mucorineae</taxon>
        <taxon>Mucoraceae</taxon>
        <taxon>Mucor</taxon>
    </lineage>
</organism>
<evidence type="ECO:0000313" key="2">
    <source>
        <dbReference type="EMBL" id="KAF1806356.1"/>
    </source>
</evidence>
<feature type="compositionally biased region" description="Acidic residues" evidence="1">
    <location>
        <begin position="332"/>
        <end position="342"/>
    </location>
</feature>
<feature type="compositionally biased region" description="Acidic residues" evidence="1">
    <location>
        <begin position="285"/>
        <end position="309"/>
    </location>
</feature>
<evidence type="ECO:0000256" key="1">
    <source>
        <dbReference type="SAM" id="MobiDB-lite"/>
    </source>
</evidence>
<dbReference type="AlphaFoldDB" id="A0A8H4F4Z3"/>
<comment type="caution">
    <text evidence="2">The sequence shown here is derived from an EMBL/GenBank/DDBJ whole genome shotgun (WGS) entry which is preliminary data.</text>
</comment>
<protein>
    <submittedName>
        <fullName evidence="2">Uncharacterized protein</fullName>
    </submittedName>
</protein>
<feature type="region of interest" description="Disordered" evidence="1">
    <location>
        <begin position="274"/>
        <end position="378"/>
    </location>
</feature>
<gene>
    <name evidence="2" type="ORF">FB192DRAFT_1464302</name>
</gene>